<protein>
    <submittedName>
        <fullName evidence="3">Response regulator transcription factor</fullName>
    </submittedName>
</protein>
<dbReference type="GO" id="GO:0000160">
    <property type="term" value="P:phosphorelay signal transduction system"/>
    <property type="evidence" value="ECO:0007669"/>
    <property type="project" value="InterPro"/>
</dbReference>
<reference evidence="3" key="2">
    <citation type="submission" date="2020-08" db="EMBL/GenBank/DDBJ databases">
        <authorList>
            <person name="Chen M."/>
            <person name="Teng W."/>
            <person name="Zhao L."/>
            <person name="Hu C."/>
            <person name="Zhou Y."/>
            <person name="Han B."/>
            <person name="Song L."/>
            <person name="Shu W."/>
        </authorList>
    </citation>
    <scope>NUCLEOTIDE SEQUENCE</scope>
    <source>
        <strain evidence="3">FACHB-1277</strain>
    </source>
</reference>
<dbReference type="InterPro" id="IPR001789">
    <property type="entry name" value="Sig_transdc_resp-reg_receiver"/>
</dbReference>
<dbReference type="SMART" id="SM00448">
    <property type="entry name" value="REC"/>
    <property type="match status" value="1"/>
</dbReference>
<dbReference type="EMBL" id="JACJPY010000029">
    <property type="protein sequence ID" value="MBD2150589.1"/>
    <property type="molecule type" value="Genomic_DNA"/>
</dbReference>
<organism evidence="3 4">
    <name type="scientific">Pseudanabaena cinerea FACHB-1277</name>
    <dbReference type="NCBI Taxonomy" id="2949581"/>
    <lineage>
        <taxon>Bacteria</taxon>
        <taxon>Bacillati</taxon>
        <taxon>Cyanobacteriota</taxon>
        <taxon>Cyanophyceae</taxon>
        <taxon>Pseudanabaenales</taxon>
        <taxon>Pseudanabaenaceae</taxon>
        <taxon>Pseudanabaena</taxon>
        <taxon>Pseudanabaena cinerea</taxon>
    </lineage>
</organism>
<comment type="caution">
    <text evidence="3">The sequence shown here is derived from an EMBL/GenBank/DDBJ whole genome shotgun (WGS) entry which is preliminary data.</text>
</comment>
<feature type="domain" description="Response regulatory" evidence="2">
    <location>
        <begin position="9"/>
        <end position="125"/>
    </location>
</feature>
<dbReference type="Proteomes" id="UP000631421">
    <property type="component" value="Unassembled WGS sequence"/>
</dbReference>
<dbReference type="PANTHER" id="PTHR45566">
    <property type="entry name" value="HTH-TYPE TRANSCRIPTIONAL REGULATOR YHJB-RELATED"/>
    <property type="match status" value="1"/>
</dbReference>
<dbReference type="CDD" id="cd17535">
    <property type="entry name" value="REC_NarL-like"/>
    <property type="match status" value="1"/>
</dbReference>
<accession>A0A926Z818</accession>
<keyword evidence="4" id="KW-1185">Reference proteome</keyword>
<feature type="modified residue" description="4-aspartylphosphate" evidence="1">
    <location>
        <position position="60"/>
    </location>
</feature>
<dbReference type="PANTHER" id="PTHR45566:SF2">
    <property type="entry name" value="NARL SUBFAMILY"/>
    <property type="match status" value="1"/>
</dbReference>
<proteinExistence type="predicted"/>
<sequence length="125" mass="13395">MTSSTKTLRVLVVDDHELTRCTLKLALSLQSCIGNVVVADNGKEAIAQVCRHEPDVVVMDLHMPIMDGWDASRAIKNQYPHIKIVAYSAADGGKTRAIANGAVIDAFCEKGACTKSLLEAIKSVA</sequence>
<dbReference type="PROSITE" id="PS50110">
    <property type="entry name" value="RESPONSE_REGULATORY"/>
    <property type="match status" value="1"/>
</dbReference>
<dbReference type="InterPro" id="IPR051015">
    <property type="entry name" value="EvgA-like"/>
</dbReference>
<name>A0A926Z818_9CYAN</name>
<reference evidence="3" key="1">
    <citation type="journal article" date="2015" name="ISME J.">
        <title>Draft Genome Sequence of Streptomyces incarnatus NRRL8089, which Produces the Nucleoside Antibiotic Sinefungin.</title>
        <authorList>
            <person name="Oshima K."/>
            <person name="Hattori M."/>
            <person name="Shimizu H."/>
            <person name="Fukuda K."/>
            <person name="Nemoto M."/>
            <person name="Inagaki K."/>
            <person name="Tamura T."/>
        </authorList>
    </citation>
    <scope>NUCLEOTIDE SEQUENCE</scope>
    <source>
        <strain evidence="3">FACHB-1277</strain>
    </source>
</reference>
<evidence type="ECO:0000313" key="4">
    <source>
        <dbReference type="Proteomes" id="UP000631421"/>
    </source>
</evidence>
<gene>
    <name evidence="3" type="ORF">H6F44_10715</name>
</gene>
<dbReference type="InterPro" id="IPR058245">
    <property type="entry name" value="NreC/VraR/RcsB-like_REC"/>
</dbReference>
<dbReference type="SUPFAM" id="SSF52172">
    <property type="entry name" value="CheY-like"/>
    <property type="match status" value="1"/>
</dbReference>
<dbReference type="AlphaFoldDB" id="A0A926Z818"/>
<dbReference type="Gene3D" id="3.40.50.2300">
    <property type="match status" value="1"/>
</dbReference>
<dbReference type="RefSeq" id="WP_190350952.1">
    <property type="nucleotide sequence ID" value="NZ_JACJPY010000029.1"/>
</dbReference>
<keyword evidence="1" id="KW-0597">Phosphoprotein</keyword>
<evidence type="ECO:0000259" key="2">
    <source>
        <dbReference type="PROSITE" id="PS50110"/>
    </source>
</evidence>
<evidence type="ECO:0000313" key="3">
    <source>
        <dbReference type="EMBL" id="MBD2150589.1"/>
    </source>
</evidence>
<evidence type="ECO:0000256" key="1">
    <source>
        <dbReference type="PROSITE-ProRule" id="PRU00169"/>
    </source>
</evidence>
<dbReference type="InterPro" id="IPR011006">
    <property type="entry name" value="CheY-like_superfamily"/>
</dbReference>
<dbReference type="Pfam" id="PF00072">
    <property type="entry name" value="Response_reg"/>
    <property type="match status" value="1"/>
</dbReference>